<feature type="region of interest" description="Disordered" evidence="1">
    <location>
        <begin position="24"/>
        <end position="73"/>
    </location>
</feature>
<accession>W9SJ03</accession>
<name>W9SJ03_9ROSA</name>
<feature type="compositionally biased region" description="Low complexity" evidence="1">
    <location>
        <begin position="24"/>
        <end position="39"/>
    </location>
</feature>
<evidence type="ECO:0000256" key="1">
    <source>
        <dbReference type="SAM" id="MobiDB-lite"/>
    </source>
</evidence>
<evidence type="ECO:0000313" key="3">
    <source>
        <dbReference type="Proteomes" id="UP000030645"/>
    </source>
</evidence>
<reference evidence="3" key="1">
    <citation type="submission" date="2013-01" db="EMBL/GenBank/DDBJ databases">
        <title>Draft Genome Sequence of a Mulberry Tree, Morus notabilis C.K. Schneid.</title>
        <authorList>
            <person name="He N."/>
            <person name="Zhao S."/>
        </authorList>
    </citation>
    <scope>NUCLEOTIDE SEQUENCE</scope>
</reference>
<organism evidence="2 3">
    <name type="scientific">Morus notabilis</name>
    <dbReference type="NCBI Taxonomy" id="981085"/>
    <lineage>
        <taxon>Eukaryota</taxon>
        <taxon>Viridiplantae</taxon>
        <taxon>Streptophyta</taxon>
        <taxon>Embryophyta</taxon>
        <taxon>Tracheophyta</taxon>
        <taxon>Spermatophyta</taxon>
        <taxon>Magnoliopsida</taxon>
        <taxon>eudicotyledons</taxon>
        <taxon>Gunneridae</taxon>
        <taxon>Pentapetalae</taxon>
        <taxon>rosids</taxon>
        <taxon>fabids</taxon>
        <taxon>Rosales</taxon>
        <taxon>Moraceae</taxon>
        <taxon>Moreae</taxon>
        <taxon>Morus</taxon>
    </lineage>
</organism>
<dbReference type="EMBL" id="KE345649">
    <property type="protein sequence ID" value="EXC10840.1"/>
    <property type="molecule type" value="Genomic_DNA"/>
</dbReference>
<dbReference type="Proteomes" id="UP000030645">
    <property type="component" value="Unassembled WGS sequence"/>
</dbReference>
<protein>
    <submittedName>
        <fullName evidence="2">Uncharacterized protein</fullName>
    </submittedName>
</protein>
<evidence type="ECO:0000313" key="2">
    <source>
        <dbReference type="EMBL" id="EXC10840.1"/>
    </source>
</evidence>
<sequence length="73" mass="8109">MEETSFKSHLSISSSFCRLSTLPLTPSVSTTAPSPTTSRRCPRLPPLTRASSHVSCRRRKLSLDSAARQRHEL</sequence>
<gene>
    <name evidence="2" type="ORF">L484_003084</name>
</gene>
<dbReference type="AlphaFoldDB" id="W9SJ03"/>
<proteinExistence type="predicted"/>
<keyword evidence="3" id="KW-1185">Reference proteome</keyword>